<name>A0A380GYD2_9STAP</name>
<gene>
    <name evidence="1" type="ORF">NCTC11807_00331</name>
</gene>
<dbReference type="AlphaFoldDB" id="A0A380GYD2"/>
<evidence type="ECO:0000313" key="2">
    <source>
        <dbReference type="Proteomes" id="UP000255425"/>
    </source>
</evidence>
<accession>A0A380GYD2</accession>
<dbReference type="EMBL" id="UHDZ01000001">
    <property type="protein sequence ID" value="SUM67877.1"/>
    <property type="molecule type" value="Genomic_DNA"/>
</dbReference>
<proteinExistence type="predicted"/>
<dbReference type="Proteomes" id="UP000255425">
    <property type="component" value="Unassembled WGS sequence"/>
</dbReference>
<evidence type="ECO:0000313" key="1">
    <source>
        <dbReference type="EMBL" id="SUM67877.1"/>
    </source>
</evidence>
<protein>
    <submittedName>
        <fullName evidence="1">Uncharacterized protein</fullName>
    </submittedName>
</protein>
<keyword evidence="2" id="KW-1185">Reference proteome</keyword>
<reference evidence="1 2" key="1">
    <citation type="submission" date="2018-06" db="EMBL/GenBank/DDBJ databases">
        <authorList>
            <consortium name="Pathogen Informatics"/>
            <person name="Doyle S."/>
        </authorList>
    </citation>
    <scope>NUCLEOTIDE SEQUENCE [LARGE SCALE GENOMIC DNA]</scope>
    <source>
        <strain evidence="1 2">NCTC11807</strain>
    </source>
</reference>
<sequence>MVIAIQDKATETDNDDKKVNETTLTHNSATTISDNDSEPLSDNTDLFKNDDLIKDKESIESPKNQEILSQVLDSHQRIHLHYSHV</sequence>
<organism evidence="1 2">
    <name type="scientific">Staphylococcus saccharolyticus</name>
    <dbReference type="NCBI Taxonomy" id="33028"/>
    <lineage>
        <taxon>Bacteria</taxon>
        <taxon>Bacillati</taxon>
        <taxon>Bacillota</taxon>
        <taxon>Bacilli</taxon>
        <taxon>Bacillales</taxon>
        <taxon>Staphylococcaceae</taxon>
        <taxon>Staphylococcus</taxon>
    </lineage>
</organism>